<name>A0ABW6V6I8_MICFU</name>
<evidence type="ECO:0008006" key="4">
    <source>
        <dbReference type="Google" id="ProtNLM"/>
    </source>
</evidence>
<accession>A0ABW6V6I8</accession>
<sequence length="273" mass="29768">MDLPPFHLRVIEDIHAARARFGLLLAGAYALRAHGLAARPAPNAGLGMSERTDRDEGAAPDSGGDLRVETPPRIAPGPRASLDFVATGETPLAEVTAGVAAELERHGLAAEAVELGRRMGRLAVTDEIGGQTCEVRLLSETLRDRPTTLDRCPVVGLDDAVGLQVRALHDRGLPEDFADLVSVSELHPFREMERLGALHTDDWRLDDLLRRLESVDLLADEAFAACGLDDDGVDAVRRFAYAWAEDIRLRRVEDGDIDEETFDQDILDIPDVD</sequence>
<evidence type="ECO:0000313" key="2">
    <source>
        <dbReference type="EMBL" id="MFF4774933.1"/>
    </source>
</evidence>
<protein>
    <recommendedName>
        <fullName evidence="4">Nucleotidyl transferase AbiEii/AbiGii toxin family protein</fullName>
    </recommendedName>
</protein>
<evidence type="ECO:0000313" key="3">
    <source>
        <dbReference type="Proteomes" id="UP001602119"/>
    </source>
</evidence>
<dbReference type="EMBL" id="JBIAXI010000010">
    <property type="protein sequence ID" value="MFF4774933.1"/>
    <property type="molecule type" value="Genomic_DNA"/>
</dbReference>
<comment type="caution">
    <text evidence="2">The sequence shown here is derived from an EMBL/GenBank/DDBJ whole genome shotgun (WGS) entry which is preliminary data.</text>
</comment>
<organism evidence="2 3">
    <name type="scientific">Microtetraspora fusca</name>
    <dbReference type="NCBI Taxonomy" id="1997"/>
    <lineage>
        <taxon>Bacteria</taxon>
        <taxon>Bacillati</taxon>
        <taxon>Actinomycetota</taxon>
        <taxon>Actinomycetes</taxon>
        <taxon>Streptosporangiales</taxon>
        <taxon>Streptosporangiaceae</taxon>
        <taxon>Microtetraspora</taxon>
    </lineage>
</organism>
<evidence type="ECO:0000256" key="1">
    <source>
        <dbReference type="SAM" id="MobiDB-lite"/>
    </source>
</evidence>
<dbReference type="Proteomes" id="UP001602119">
    <property type="component" value="Unassembled WGS sequence"/>
</dbReference>
<feature type="region of interest" description="Disordered" evidence="1">
    <location>
        <begin position="40"/>
        <end position="72"/>
    </location>
</feature>
<keyword evidence="3" id="KW-1185">Reference proteome</keyword>
<gene>
    <name evidence="2" type="ORF">ACFY05_18945</name>
</gene>
<reference evidence="2 3" key="1">
    <citation type="submission" date="2024-10" db="EMBL/GenBank/DDBJ databases">
        <title>The Natural Products Discovery Center: Release of the First 8490 Sequenced Strains for Exploring Actinobacteria Biosynthetic Diversity.</title>
        <authorList>
            <person name="Kalkreuter E."/>
            <person name="Kautsar S.A."/>
            <person name="Yang D."/>
            <person name="Bader C.D."/>
            <person name="Teijaro C.N."/>
            <person name="Fluegel L."/>
            <person name="Davis C.M."/>
            <person name="Simpson J.R."/>
            <person name="Lauterbach L."/>
            <person name="Steele A.D."/>
            <person name="Gui C."/>
            <person name="Meng S."/>
            <person name="Li G."/>
            <person name="Viehrig K."/>
            <person name="Ye F."/>
            <person name="Su P."/>
            <person name="Kiefer A.F."/>
            <person name="Nichols A."/>
            <person name="Cepeda A.J."/>
            <person name="Yan W."/>
            <person name="Fan B."/>
            <person name="Jiang Y."/>
            <person name="Adhikari A."/>
            <person name="Zheng C.-J."/>
            <person name="Schuster L."/>
            <person name="Cowan T.M."/>
            <person name="Smanski M.J."/>
            <person name="Chevrette M.G."/>
            <person name="De Carvalho L.P.S."/>
            <person name="Shen B."/>
        </authorList>
    </citation>
    <scope>NUCLEOTIDE SEQUENCE [LARGE SCALE GENOMIC DNA]</scope>
    <source>
        <strain evidence="2 3">NPDC001281</strain>
    </source>
</reference>
<proteinExistence type="predicted"/>
<dbReference type="RefSeq" id="WP_387343205.1">
    <property type="nucleotide sequence ID" value="NZ_JBIAXI010000010.1"/>
</dbReference>